<accession>A0ACC1BJC1</accession>
<reference evidence="2" key="1">
    <citation type="journal article" date="2023" name="G3 (Bethesda)">
        <title>Genome assembly and association tests identify interacting loci associated with vigor, precocity, and sex in interspecific pistachio rootstocks.</title>
        <authorList>
            <person name="Palmer W."/>
            <person name="Jacygrad E."/>
            <person name="Sagayaradj S."/>
            <person name="Cavanaugh K."/>
            <person name="Han R."/>
            <person name="Bertier L."/>
            <person name="Beede B."/>
            <person name="Kafkas S."/>
            <person name="Golino D."/>
            <person name="Preece J."/>
            <person name="Michelmore R."/>
        </authorList>
    </citation>
    <scope>NUCLEOTIDE SEQUENCE [LARGE SCALE GENOMIC DNA]</scope>
</reference>
<keyword evidence="2" id="KW-1185">Reference proteome</keyword>
<dbReference type="EMBL" id="CM047900">
    <property type="protein sequence ID" value="KAJ0098912.1"/>
    <property type="molecule type" value="Genomic_DNA"/>
</dbReference>
<sequence length="240" mass="27899">MQNSFYSLPGVKFRPTDHQLISHYLVNKIFGLPFSHHPIIDCDLYGTQEPWEIWEFYKKKSRKRFCRRIGSGCWQGEDAPQEIQTDDDTVIGSKKRFRYEKKESEHDGEWIMHEFSLLGHDEYALCRIRKNDRPAKKRGLEKKRKSHEAEIFYENLGSNKCFNVQNYQERVESQATAPLNDNYVPEDLAANLALVEAIFPGVTNDYECADIGDLFVDEEQVQSSSQVVDDGSLKLLQIQV</sequence>
<evidence type="ECO:0000313" key="2">
    <source>
        <dbReference type="Proteomes" id="UP001164250"/>
    </source>
</evidence>
<gene>
    <name evidence="1" type="ORF">Patl1_21790</name>
</gene>
<organism evidence="1 2">
    <name type="scientific">Pistacia atlantica</name>
    <dbReference type="NCBI Taxonomy" id="434234"/>
    <lineage>
        <taxon>Eukaryota</taxon>
        <taxon>Viridiplantae</taxon>
        <taxon>Streptophyta</taxon>
        <taxon>Embryophyta</taxon>
        <taxon>Tracheophyta</taxon>
        <taxon>Spermatophyta</taxon>
        <taxon>Magnoliopsida</taxon>
        <taxon>eudicotyledons</taxon>
        <taxon>Gunneridae</taxon>
        <taxon>Pentapetalae</taxon>
        <taxon>rosids</taxon>
        <taxon>malvids</taxon>
        <taxon>Sapindales</taxon>
        <taxon>Anacardiaceae</taxon>
        <taxon>Pistacia</taxon>
    </lineage>
</organism>
<name>A0ACC1BJC1_9ROSI</name>
<protein>
    <submittedName>
        <fullName evidence="1">Uncharacterized protein</fullName>
    </submittedName>
</protein>
<dbReference type="Proteomes" id="UP001164250">
    <property type="component" value="Chromosome 4"/>
</dbReference>
<proteinExistence type="predicted"/>
<comment type="caution">
    <text evidence="1">The sequence shown here is derived from an EMBL/GenBank/DDBJ whole genome shotgun (WGS) entry which is preliminary data.</text>
</comment>
<evidence type="ECO:0000313" key="1">
    <source>
        <dbReference type="EMBL" id="KAJ0098912.1"/>
    </source>
</evidence>